<feature type="transmembrane region" description="Helical" evidence="11">
    <location>
        <begin position="280"/>
        <end position="308"/>
    </location>
</feature>
<dbReference type="PANTHER" id="PTHR24249:SF381">
    <property type="entry name" value="TRACE AMINE ASSOCIATED RECEPTOR 19P-RELATED"/>
    <property type="match status" value="1"/>
</dbReference>
<feature type="transmembrane region" description="Helical" evidence="11">
    <location>
        <begin position="250"/>
        <end position="268"/>
    </location>
</feature>
<evidence type="ECO:0000256" key="3">
    <source>
        <dbReference type="ARBA" id="ARBA00022692"/>
    </source>
</evidence>
<keyword evidence="4 11" id="KW-1133">Transmembrane helix</keyword>
<dbReference type="Pfam" id="PF00001">
    <property type="entry name" value="7tm_1"/>
    <property type="match status" value="1"/>
</dbReference>
<dbReference type="InterPro" id="IPR000276">
    <property type="entry name" value="GPCR_Rhodpsn"/>
</dbReference>
<keyword evidence="5" id="KW-0297">G-protein coupled receptor</keyword>
<comment type="subcellular location">
    <subcellularLocation>
        <location evidence="1">Cell membrane</location>
        <topology evidence="1">Multi-pass membrane protein</topology>
    </subcellularLocation>
</comment>
<evidence type="ECO:0000256" key="2">
    <source>
        <dbReference type="ARBA" id="ARBA00022475"/>
    </source>
</evidence>
<reference evidence="13" key="3">
    <citation type="submission" date="2025-09" db="UniProtKB">
        <authorList>
            <consortium name="Ensembl"/>
        </authorList>
    </citation>
    <scope>IDENTIFICATION</scope>
</reference>
<keyword evidence="10" id="KW-0807">Transducer</keyword>
<keyword evidence="9" id="KW-0325">Glycoprotein</keyword>
<feature type="domain" description="G-protein coupled receptors family 1 profile" evidence="12">
    <location>
        <begin position="48"/>
        <end position="305"/>
    </location>
</feature>
<evidence type="ECO:0000313" key="13">
    <source>
        <dbReference type="Ensembl" id="ENSECRP00000003370.1"/>
    </source>
</evidence>
<evidence type="ECO:0000256" key="9">
    <source>
        <dbReference type="ARBA" id="ARBA00023180"/>
    </source>
</evidence>
<dbReference type="Ensembl" id="ENSECRT00000003428.1">
    <property type="protein sequence ID" value="ENSECRP00000003370.1"/>
    <property type="gene ID" value="ENSECRG00000002317.1"/>
</dbReference>
<dbReference type="PRINTS" id="PR00237">
    <property type="entry name" value="GPCRRHODOPSN"/>
</dbReference>
<reference evidence="13" key="2">
    <citation type="submission" date="2025-08" db="UniProtKB">
        <authorList>
            <consortium name="Ensembl"/>
        </authorList>
    </citation>
    <scope>IDENTIFICATION</scope>
</reference>
<dbReference type="SUPFAM" id="SSF81321">
    <property type="entry name" value="Family A G protein-coupled receptor-like"/>
    <property type="match status" value="1"/>
</dbReference>
<dbReference type="AlphaFoldDB" id="A0A8C4RKL9"/>
<evidence type="ECO:0000256" key="5">
    <source>
        <dbReference type="ARBA" id="ARBA00023040"/>
    </source>
</evidence>
<dbReference type="SMART" id="SM01381">
    <property type="entry name" value="7TM_GPCR_Srsx"/>
    <property type="match status" value="1"/>
</dbReference>
<keyword evidence="3 11" id="KW-0812">Transmembrane</keyword>
<evidence type="ECO:0000256" key="7">
    <source>
        <dbReference type="ARBA" id="ARBA00023157"/>
    </source>
</evidence>
<dbReference type="FunFam" id="1.20.1070.10:FF:000030">
    <property type="entry name" value="trace amine-associated receptor 1"/>
    <property type="match status" value="1"/>
</dbReference>
<keyword evidence="6 11" id="KW-0472">Membrane</keyword>
<evidence type="ECO:0000313" key="14">
    <source>
        <dbReference type="Proteomes" id="UP000694620"/>
    </source>
</evidence>
<feature type="transmembrane region" description="Helical" evidence="11">
    <location>
        <begin position="69"/>
        <end position="93"/>
    </location>
</feature>
<dbReference type="Gene3D" id="1.20.1070.10">
    <property type="entry name" value="Rhodopsin 7-helix transmembrane proteins"/>
    <property type="match status" value="1"/>
</dbReference>
<dbReference type="GO" id="GO:0005886">
    <property type="term" value="C:plasma membrane"/>
    <property type="evidence" value="ECO:0007669"/>
    <property type="project" value="UniProtKB-SubCell"/>
</dbReference>
<dbReference type="InterPro" id="IPR009132">
    <property type="entry name" value="TAAR_fam"/>
</dbReference>
<dbReference type="GeneTree" id="ENSGT01120000271932"/>
<evidence type="ECO:0000256" key="8">
    <source>
        <dbReference type="ARBA" id="ARBA00023170"/>
    </source>
</evidence>
<dbReference type="GO" id="GO:0001594">
    <property type="term" value="F:trace-amine receptor activity"/>
    <property type="evidence" value="ECO:0007669"/>
    <property type="project" value="InterPro"/>
</dbReference>
<proteinExistence type="predicted"/>
<feature type="transmembrane region" description="Helical" evidence="11">
    <location>
        <begin position="198"/>
        <end position="218"/>
    </location>
</feature>
<keyword evidence="14" id="KW-1185">Reference proteome</keyword>
<evidence type="ECO:0000256" key="1">
    <source>
        <dbReference type="ARBA" id="ARBA00004651"/>
    </source>
</evidence>
<evidence type="ECO:0000259" key="12">
    <source>
        <dbReference type="PROSITE" id="PS50262"/>
    </source>
</evidence>
<feature type="transmembrane region" description="Helical" evidence="11">
    <location>
        <begin position="105"/>
        <end position="127"/>
    </location>
</feature>
<dbReference type="InterPro" id="IPR050569">
    <property type="entry name" value="TAAR"/>
</dbReference>
<keyword evidence="2" id="KW-1003">Cell membrane</keyword>
<dbReference type="PROSITE" id="PS50262">
    <property type="entry name" value="G_PROTEIN_RECEP_F1_2"/>
    <property type="match status" value="1"/>
</dbReference>
<protein>
    <recommendedName>
        <fullName evidence="12">G-protein coupled receptors family 1 profile domain-containing protein</fullName>
    </recommendedName>
</protein>
<keyword evidence="8" id="KW-0675">Receptor</keyword>
<feature type="transmembrane region" description="Helical" evidence="11">
    <location>
        <begin position="147"/>
        <end position="169"/>
    </location>
</feature>
<accession>A0A8C4RKL9</accession>
<name>A0A8C4RKL9_ERPCA</name>
<dbReference type="Proteomes" id="UP000694620">
    <property type="component" value="Chromosome 3"/>
</dbReference>
<evidence type="ECO:0000256" key="4">
    <source>
        <dbReference type="ARBA" id="ARBA00022989"/>
    </source>
</evidence>
<dbReference type="PANTHER" id="PTHR24249">
    <property type="entry name" value="HISTAMINE RECEPTOR-RELATED G-PROTEIN COUPLED RECEPTOR"/>
    <property type="match status" value="1"/>
</dbReference>
<evidence type="ECO:0000256" key="11">
    <source>
        <dbReference type="SAM" id="Phobius"/>
    </source>
</evidence>
<keyword evidence="7" id="KW-1015">Disulfide bond</keyword>
<organism evidence="13 14">
    <name type="scientific">Erpetoichthys calabaricus</name>
    <name type="common">Rope fish</name>
    <name type="synonym">Calamoichthys calabaricus</name>
    <dbReference type="NCBI Taxonomy" id="27687"/>
    <lineage>
        <taxon>Eukaryota</taxon>
        <taxon>Metazoa</taxon>
        <taxon>Chordata</taxon>
        <taxon>Craniata</taxon>
        <taxon>Vertebrata</taxon>
        <taxon>Euteleostomi</taxon>
        <taxon>Actinopterygii</taxon>
        <taxon>Polypteriformes</taxon>
        <taxon>Polypteridae</taxon>
        <taxon>Erpetoichthys</taxon>
    </lineage>
</organism>
<feature type="transmembrane region" description="Helical" evidence="11">
    <location>
        <begin position="33"/>
        <end position="57"/>
    </location>
</feature>
<sequence>MKGMQGTQSAQDFYNTGNISHIRKIFKSPIASVLYFLAAVIIMLTFFGNMVVIVSILHFKQLHTPTNVLVLSLAIADFLVGVLIMPFMVINSIETCWYFGDHFCVVYTISLYLLTDSSIMNMVLIAVDRNIAICNPLIYSNQMTIHIASLSSVSVWIFSLIYACVIKFFDGAVESQNITDCTGQCQQILRSDWNTADLVISFIIPISIIITLYTKIFIIARKHAKAISTQEILYAPKNKNNLSTRSERKAARTLGIVVTVFICCWLPYFMCTVIDQFTDIFISPLAFSAFMLLAYVNSSINPIIYALFYPWFQKSLKLFVTFKIFIPGSSLVNVYN</sequence>
<dbReference type="CDD" id="cd15055">
    <property type="entry name" value="7tmA_TAARs"/>
    <property type="match status" value="1"/>
</dbReference>
<dbReference type="InterPro" id="IPR017452">
    <property type="entry name" value="GPCR_Rhodpsn_7TM"/>
</dbReference>
<reference evidence="13" key="1">
    <citation type="submission" date="2021-06" db="EMBL/GenBank/DDBJ databases">
        <authorList>
            <consortium name="Wellcome Sanger Institute Data Sharing"/>
        </authorList>
    </citation>
    <scope>NUCLEOTIDE SEQUENCE [LARGE SCALE GENOMIC DNA]</scope>
</reference>
<evidence type="ECO:0000256" key="6">
    <source>
        <dbReference type="ARBA" id="ARBA00023136"/>
    </source>
</evidence>
<evidence type="ECO:0000256" key="10">
    <source>
        <dbReference type="ARBA" id="ARBA00023224"/>
    </source>
</evidence>
<dbReference type="PRINTS" id="PR01830">
    <property type="entry name" value="TRACEAMINER"/>
</dbReference>